<dbReference type="OrthoDB" id="5917870at2"/>
<feature type="domain" description="Bacteriophage T5 Orf172 DNA-binding" evidence="1">
    <location>
        <begin position="16"/>
        <end position="89"/>
    </location>
</feature>
<evidence type="ECO:0000259" key="1">
    <source>
        <dbReference type="SMART" id="SM00974"/>
    </source>
</evidence>
<dbReference type="InterPro" id="IPR018306">
    <property type="entry name" value="Phage_T5_Orf172_DNA-bd"/>
</dbReference>
<keyword evidence="3" id="KW-1185">Reference proteome</keyword>
<sequence>MTNVKFKSSLIYLIQGEKTGLIKIGKTNVSIENRLNQIQALSPDKLIFLGGTFEPTYLEDRLHLRFERFREHGEWFQPNSEVMDFISTSCFQSLDSLYWAYFKVKAGDASYEDLIALNKETIDKIIESEIEESVKGLWKSDYFKVLK</sequence>
<dbReference type="EMBL" id="RKHR01000008">
    <property type="protein sequence ID" value="ROR97886.1"/>
    <property type="molecule type" value="Genomic_DNA"/>
</dbReference>
<evidence type="ECO:0000313" key="3">
    <source>
        <dbReference type="Proteomes" id="UP000275394"/>
    </source>
</evidence>
<protein>
    <submittedName>
        <fullName evidence="2">T5orf172 domain-containing protein</fullName>
    </submittedName>
</protein>
<evidence type="ECO:0000313" key="2">
    <source>
        <dbReference type="EMBL" id="ROR97886.1"/>
    </source>
</evidence>
<dbReference type="AlphaFoldDB" id="A0A3N2DDN5"/>
<organism evidence="2 3">
    <name type="scientific">Sinobacterium caligoides</name>
    <dbReference type="NCBI Taxonomy" id="933926"/>
    <lineage>
        <taxon>Bacteria</taxon>
        <taxon>Pseudomonadati</taxon>
        <taxon>Pseudomonadota</taxon>
        <taxon>Gammaproteobacteria</taxon>
        <taxon>Cellvibrionales</taxon>
        <taxon>Spongiibacteraceae</taxon>
        <taxon>Sinobacterium</taxon>
    </lineage>
</organism>
<name>A0A3N2DDN5_9GAMM</name>
<gene>
    <name evidence="2" type="ORF">EDC56_3553</name>
</gene>
<dbReference type="RefSeq" id="WP_123713884.1">
    <property type="nucleotide sequence ID" value="NZ_RKHR01000008.1"/>
</dbReference>
<proteinExistence type="predicted"/>
<dbReference type="Pfam" id="PF13455">
    <property type="entry name" value="MUG113"/>
    <property type="match status" value="1"/>
</dbReference>
<accession>A0A3N2DDN5</accession>
<comment type="caution">
    <text evidence="2">The sequence shown here is derived from an EMBL/GenBank/DDBJ whole genome shotgun (WGS) entry which is preliminary data.</text>
</comment>
<dbReference type="Proteomes" id="UP000275394">
    <property type="component" value="Unassembled WGS sequence"/>
</dbReference>
<dbReference type="SMART" id="SM00974">
    <property type="entry name" value="T5orf172"/>
    <property type="match status" value="1"/>
</dbReference>
<reference evidence="2 3" key="1">
    <citation type="submission" date="2018-11" db="EMBL/GenBank/DDBJ databases">
        <title>Genomic Encyclopedia of Type Strains, Phase IV (KMG-IV): sequencing the most valuable type-strain genomes for metagenomic binning, comparative biology and taxonomic classification.</title>
        <authorList>
            <person name="Goeker M."/>
        </authorList>
    </citation>
    <scope>NUCLEOTIDE SEQUENCE [LARGE SCALE GENOMIC DNA]</scope>
    <source>
        <strain evidence="2 3">DSM 100316</strain>
    </source>
</reference>